<dbReference type="SUPFAM" id="SSF81301">
    <property type="entry name" value="Nucleotidyltransferase"/>
    <property type="match status" value="2"/>
</dbReference>
<dbReference type="Pfam" id="PF14716">
    <property type="entry name" value="HHH_8"/>
    <property type="match status" value="1"/>
</dbReference>
<dbReference type="VEuPathDB" id="TriTrypDB:BSAL_18290"/>
<evidence type="ECO:0000256" key="3">
    <source>
        <dbReference type="ARBA" id="ARBA00022695"/>
    </source>
</evidence>
<keyword evidence="4" id="KW-0235">DNA replication</keyword>
<dbReference type="SMART" id="SM00483">
    <property type="entry name" value="POLXc"/>
    <property type="match status" value="1"/>
</dbReference>
<dbReference type="FunFam" id="3.30.210.10:FF:000002">
    <property type="entry name" value="DNA polymerase"/>
    <property type="match status" value="1"/>
</dbReference>
<feature type="region of interest" description="Disordered" evidence="6">
    <location>
        <begin position="142"/>
        <end position="168"/>
    </location>
</feature>
<feature type="active site" description="Nucleophile; Schiff-base intermediate with DNA; for 5'-dRP lyase activity" evidence="5">
    <location>
        <position position="551"/>
    </location>
</feature>
<dbReference type="GO" id="GO:0003677">
    <property type="term" value="F:DNA binding"/>
    <property type="evidence" value="ECO:0007669"/>
    <property type="project" value="InterPro"/>
</dbReference>
<sequence>MFSKFHVFVLPGGPHLGKLQSDLLRNVVTQNGGVVEHDPFLLPSVATSLARRGRKKLVIVSGRDTVEQIEMDLLQAAVSIALGRGVSGDDASTRSADVVRQLRTLSSSSTTTTSSSGATVHSAPIPSVSFVSHLWISSAVTRKGSHHNNNNNTAAGTSSASAATSTHQEDEASTFAAGLLTSFRVGSANASSLGDYVSDDVAMPPASLSSSSPFKLPMDVADGDGDAKKSVVTVTPSKVVVASAASGGQVVPSLPGSSGGRGAGFLPVFFSSAPAAAAQGDDEIGASRRDHRERLIKQIHQQGKSVANVDSNTDEVVSDAHHPLSLKRSRSASYAEGPIIGHFYRSEQLRISGASSSSDGPSWQCSSVGDEHVSLDDAETSRTKIVIDPNDRSLVRQAAYIDKVKPFICQQQAPRGGGGVSSQAHASLFVDDDDDSIGEGVVDQRDQVDEEDFDPVVLGLLQKEMMPLTHRQQQTLLSPSAAAPEAPRVALNQPLLTQLAELKSVYEATGDQWRMYAYNKAIGVIKRVPFQVQRVEQLASYQGLGHRILNKVREILNTGTTTKLHVLRTTPHVAAMEAFSKIWGVGPSTARRLSTYAGGSVSGTTAATAAAVAGQPTRPLRTIDDLRCCSELEHLLSPQQLVGLRHYEDLEERIPREEVTALIAFVQESLKAVVGEKRAANIDVVACGSYRRRKATSGDVDILLCDHNHGSCSSTDGLLGRLVQQLKRPFRQQQLTDESSKKLLVMHSKTAAAFVDQPSSVKTYHDETQHASKMGVHMGQCSVRCKCSRRQHAFIVEDLTVSHRGLQEVHSDSWFGVVQLPDCCAATSTSSKEANAQDKVTKMEIKSGSGHENPSGTRCCCVHRKVDHAEEVVVEAMVGGQPSIGEAYTCGSHYSRRMDIKLYPPDQFAFALLYFTGSDYFNRSMRLFCQKRGWSLSDKDLKPVVRVRGEKVHETAHGVPCKTERDIFEAIGLPYKEPWERDV</sequence>
<dbReference type="Gene3D" id="1.10.150.110">
    <property type="entry name" value="DNA polymerase beta, N-terminal domain-like"/>
    <property type="match status" value="1"/>
</dbReference>
<evidence type="ECO:0000256" key="4">
    <source>
        <dbReference type="ARBA" id="ARBA00022705"/>
    </source>
</evidence>
<dbReference type="Gene3D" id="3.30.210.10">
    <property type="entry name" value="DNA polymerase, thumb domain"/>
    <property type="match status" value="1"/>
</dbReference>
<dbReference type="PANTHER" id="PTHR11276:SF28">
    <property type="entry name" value="DNA POLYMERASE LAMBDA"/>
    <property type="match status" value="1"/>
</dbReference>
<dbReference type="SUPFAM" id="SSF47802">
    <property type="entry name" value="DNA polymerase beta, N-terminal domain-like"/>
    <property type="match status" value="1"/>
</dbReference>
<keyword evidence="3" id="KW-0548">Nucleotidyltransferase</keyword>
<name>A0A0S4JIV7_BODSA</name>
<dbReference type="InterPro" id="IPR037160">
    <property type="entry name" value="DNA_Pol_thumb_sf"/>
</dbReference>
<dbReference type="SUPFAM" id="SSF81585">
    <property type="entry name" value="PsbU/PolX domain-like"/>
    <property type="match status" value="1"/>
</dbReference>
<accession>A0A0S4JIV7</accession>
<evidence type="ECO:0000256" key="6">
    <source>
        <dbReference type="SAM" id="MobiDB-lite"/>
    </source>
</evidence>
<dbReference type="EMBL" id="CYKH01001685">
    <property type="protein sequence ID" value="CUG88930.1"/>
    <property type="molecule type" value="Genomic_DNA"/>
</dbReference>
<protein>
    <recommendedName>
        <fullName evidence="7">DNA-directed DNA polymerase X domain-containing protein</fullName>
    </recommendedName>
</protein>
<evidence type="ECO:0000259" key="7">
    <source>
        <dbReference type="SMART" id="SM00483"/>
    </source>
</evidence>
<reference evidence="9" key="1">
    <citation type="submission" date="2015-09" db="EMBL/GenBank/DDBJ databases">
        <authorList>
            <consortium name="Pathogen Informatics"/>
        </authorList>
    </citation>
    <scope>NUCLEOTIDE SEQUENCE [LARGE SCALE GENOMIC DNA]</scope>
    <source>
        <strain evidence="9">Lake Konstanz</strain>
    </source>
</reference>
<feature type="domain" description="DNA-directed DNA polymerase X" evidence="7">
    <location>
        <begin position="490"/>
        <end position="982"/>
    </location>
</feature>
<evidence type="ECO:0000313" key="9">
    <source>
        <dbReference type="Proteomes" id="UP000051952"/>
    </source>
</evidence>
<dbReference type="PANTHER" id="PTHR11276">
    <property type="entry name" value="DNA POLYMERASE TYPE-X FAMILY MEMBER"/>
    <property type="match status" value="1"/>
</dbReference>
<dbReference type="AlphaFoldDB" id="A0A0S4JIV7"/>
<dbReference type="InterPro" id="IPR043519">
    <property type="entry name" value="NT_sf"/>
</dbReference>
<dbReference type="InterPro" id="IPR027421">
    <property type="entry name" value="DNA_pol_lamdba_lyase_dom_sf"/>
</dbReference>
<dbReference type="Pfam" id="PF14792">
    <property type="entry name" value="DNA_pol_B_palm"/>
    <property type="match status" value="1"/>
</dbReference>
<proteinExistence type="predicted"/>
<dbReference type="GO" id="GO:0003887">
    <property type="term" value="F:DNA-directed DNA polymerase activity"/>
    <property type="evidence" value="ECO:0007669"/>
    <property type="project" value="InterPro"/>
</dbReference>
<evidence type="ECO:0000313" key="8">
    <source>
        <dbReference type="EMBL" id="CUG88930.1"/>
    </source>
</evidence>
<evidence type="ECO:0000256" key="1">
    <source>
        <dbReference type="ARBA" id="ARBA00022634"/>
    </source>
</evidence>
<dbReference type="InterPro" id="IPR022312">
    <property type="entry name" value="DNA_pol_X"/>
</dbReference>
<dbReference type="InterPro" id="IPR029398">
    <property type="entry name" value="PolB_thumb"/>
</dbReference>
<keyword evidence="1" id="KW-0237">DNA synthesis</keyword>
<evidence type="ECO:0000256" key="5">
    <source>
        <dbReference type="PIRSR" id="PIRSR622312-50"/>
    </source>
</evidence>
<dbReference type="Gene3D" id="3.30.460.10">
    <property type="entry name" value="Beta Polymerase, domain 2"/>
    <property type="match status" value="1"/>
</dbReference>
<dbReference type="GO" id="GO:0005634">
    <property type="term" value="C:nucleus"/>
    <property type="evidence" value="ECO:0007669"/>
    <property type="project" value="TreeGrafter"/>
</dbReference>
<dbReference type="OrthoDB" id="205514at2759"/>
<dbReference type="Gene3D" id="1.10.150.20">
    <property type="entry name" value="5' to 3' exonuclease, C-terminal subdomain"/>
    <property type="match status" value="1"/>
</dbReference>
<keyword evidence="9" id="KW-1185">Reference proteome</keyword>
<dbReference type="Proteomes" id="UP000051952">
    <property type="component" value="Unassembled WGS sequence"/>
</dbReference>
<dbReference type="CDD" id="cd00141">
    <property type="entry name" value="NT_POLXc"/>
    <property type="match status" value="1"/>
</dbReference>
<dbReference type="Pfam" id="PF14791">
    <property type="entry name" value="DNA_pol_B_thumb"/>
    <property type="match status" value="1"/>
</dbReference>
<organism evidence="8 9">
    <name type="scientific">Bodo saltans</name>
    <name type="common">Flagellated protozoan</name>
    <dbReference type="NCBI Taxonomy" id="75058"/>
    <lineage>
        <taxon>Eukaryota</taxon>
        <taxon>Discoba</taxon>
        <taxon>Euglenozoa</taxon>
        <taxon>Kinetoplastea</taxon>
        <taxon>Metakinetoplastina</taxon>
        <taxon>Eubodonida</taxon>
        <taxon>Bodonidae</taxon>
        <taxon>Bodo</taxon>
    </lineage>
</organism>
<dbReference type="InterPro" id="IPR010996">
    <property type="entry name" value="HHH_MUS81"/>
</dbReference>
<dbReference type="InterPro" id="IPR028207">
    <property type="entry name" value="DNA_pol_B_palm_palm"/>
</dbReference>
<keyword evidence="2" id="KW-0808">Transferase</keyword>
<dbReference type="InterPro" id="IPR002054">
    <property type="entry name" value="DNA-dir_DNA_pol_X"/>
</dbReference>
<feature type="compositionally biased region" description="Low complexity" evidence="6">
    <location>
        <begin position="147"/>
        <end position="166"/>
    </location>
</feature>
<gene>
    <name evidence="8" type="ORF">BSAL_18290</name>
</gene>
<evidence type="ECO:0000256" key="2">
    <source>
        <dbReference type="ARBA" id="ARBA00022679"/>
    </source>
</evidence>
<dbReference type="GO" id="GO:0006303">
    <property type="term" value="P:double-strand break repair via nonhomologous end joining"/>
    <property type="evidence" value="ECO:0007669"/>
    <property type="project" value="TreeGrafter"/>
</dbReference>